<reference evidence="1" key="2">
    <citation type="journal article" date="2015" name="Fish Shellfish Immunol.">
        <title>Early steps in the European eel (Anguilla anguilla)-Vibrio vulnificus interaction in the gills: Role of the RtxA13 toxin.</title>
        <authorList>
            <person name="Callol A."/>
            <person name="Pajuelo D."/>
            <person name="Ebbesson L."/>
            <person name="Teles M."/>
            <person name="MacKenzie S."/>
            <person name="Amaro C."/>
        </authorList>
    </citation>
    <scope>NUCLEOTIDE SEQUENCE</scope>
</reference>
<protein>
    <submittedName>
        <fullName evidence="1">Uncharacterized protein</fullName>
    </submittedName>
</protein>
<dbReference type="EMBL" id="GBXM01087796">
    <property type="protein sequence ID" value="JAH20781.1"/>
    <property type="molecule type" value="Transcribed_RNA"/>
</dbReference>
<name>A0A0E9QV14_ANGAN</name>
<sequence length="28" mass="3227">MEIAPDTSGTLLRHITPQPCFFHYHSRA</sequence>
<reference evidence="1" key="1">
    <citation type="submission" date="2014-11" db="EMBL/GenBank/DDBJ databases">
        <authorList>
            <person name="Amaro Gonzalez C."/>
        </authorList>
    </citation>
    <scope>NUCLEOTIDE SEQUENCE</scope>
</reference>
<evidence type="ECO:0000313" key="1">
    <source>
        <dbReference type="EMBL" id="JAH20781.1"/>
    </source>
</evidence>
<accession>A0A0E9QV14</accession>
<organism evidence="1">
    <name type="scientific">Anguilla anguilla</name>
    <name type="common">European freshwater eel</name>
    <name type="synonym">Muraena anguilla</name>
    <dbReference type="NCBI Taxonomy" id="7936"/>
    <lineage>
        <taxon>Eukaryota</taxon>
        <taxon>Metazoa</taxon>
        <taxon>Chordata</taxon>
        <taxon>Craniata</taxon>
        <taxon>Vertebrata</taxon>
        <taxon>Euteleostomi</taxon>
        <taxon>Actinopterygii</taxon>
        <taxon>Neopterygii</taxon>
        <taxon>Teleostei</taxon>
        <taxon>Anguilliformes</taxon>
        <taxon>Anguillidae</taxon>
        <taxon>Anguilla</taxon>
    </lineage>
</organism>
<proteinExistence type="predicted"/>
<dbReference type="AlphaFoldDB" id="A0A0E9QV14"/>